<dbReference type="SUPFAM" id="SSF51658">
    <property type="entry name" value="Xylose isomerase-like"/>
    <property type="match status" value="1"/>
</dbReference>
<evidence type="ECO:0000313" key="2">
    <source>
        <dbReference type="EMBL" id="MEK8028569.1"/>
    </source>
</evidence>
<gene>
    <name evidence="2" type="ORF">AACH11_21635</name>
</gene>
<sequence>MSTSSRPTPELLAAYWTLAGDVYPGAPTEVSPYSLEARAAAAARAGYTGMGLVHADLMAHRDRLGWSGVRRVLADHGIRHIDVEFLGDWFFDAQDPRRVASDRMRQELLESAGELGARNLKVSPELFAEAPADVPRLRDEFALLCEQGREVGTNILMEMMPFTNVATIDTAMAIIAGADQPNGGLLLDVWHVARGGMSYDEIARIPARFLKGVELDDADPQVVGTLFEDTRFSRRLCGEGCFNVPAFIEAVQAAGCDAPYYGVEIISRSFRLLPLDVMAQTSFDTAMRQFDRQPG</sequence>
<accession>A0ABU9BF57</accession>
<keyword evidence="3" id="KW-1185">Reference proteome</keyword>
<dbReference type="Gene3D" id="3.20.20.150">
    <property type="entry name" value="Divalent-metal-dependent TIM barrel enzymes"/>
    <property type="match status" value="1"/>
</dbReference>
<dbReference type="InterPro" id="IPR036237">
    <property type="entry name" value="Xyl_isomerase-like_sf"/>
</dbReference>
<dbReference type="GO" id="GO:0016853">
    <property type="term" value="F:isomerase activity"/>
    <property type="evidence" value="ECO:0007669"/>
    <property type="project" value="UniProtKB-KW"/>
</dbReference>
<comment type="caution">
    <text evidence="2">The sequence shown here is derived from an EMBL/GenBank/DDBJ whole genome shotgun (WGS) entry which is preliminary data.</text>
</comment>
<dbReference type="PANTHER" id="PTHR12110:SF48">
    <property type="entry name" value="BLL3656 PROTEIN"/>
    <property type="match status" value="1"/>
</dbReference>
<reference evidence="2 3" key="1">
    <citation type="submission" date="2024-04" db="EMBL/GenBank/DDBJ databases">
        <title>Novel species of the genus Ideonella isolated from streams.</title>
        <authorList>
            <person name="Lu H."/>
        </authorList>
    </citation>
    <scope>NUCLEOTIDE SEQUENCE [LARGE SCALE GENOMIC DNA]</scope>
    <source>
        <strain evidence="2 3">BYS139W</strain>
    </source>
</reference>
<dbReference type="EMBL" id="JBBUTF010000026">
    <property type="protein sequence ID" value="MEK8028569.1"/>
    <property type="molecule type" value="Genomic_DNA"/>
</dbReference>
<dbReference type="Pfam" id="PF01261">
    <property type="entry name" value="AP_endonuc_2"/>
    <property type="match status" value="1"/>
</dbReference>
<dbReference type="RefSeq" id="WP_341376354.1">
    <property type="nucleotide sequence ID" value="NZ_JBBUTF010000026.1"/>
</dbReference>
<evidence type="ECO:0000259" key="1">
    <source>
        <dbReference type="Pfam" id="PF01261"/>
    </source>
</evidence>
<dbReference type="Proteomes" id="UP001368500">
    <property type="component" value="Unassembled WGS sequence"/>
</dbReference>
<dbReference type="InterPro" id="IPR050312">
    <property type="entry name" value="IolE/XylAMocC-like"/>
</dbReference>
<name>A0ABU9BF57_9BURK</name>
<protein>
    <submittedName>
        <fullName evidence="2">Sugar phosphate isomerase/epimerase</fullName>
    </submittedName>
</protein>
<proteinExistence type="predicted"/>
<dbReference type="InterPro" id="IPR013022">
    <property type="entry name" value="Xyl_isomerase-like_TIM-brl"/>
</dbReference>
<keyword evidence="2" id="KW-0413">Isomerase</keyword>
<organism evidence="2 3">
    <name type="scientific">Pseudaquabacterium rugosum</name>
    <dbReference type="NCBI Taxonomy" id="2984194"/>
    <lineage>
        <taxon>Bacteria</taxon>
        <taxon>Pseudomonadati</taxon>
        <taxon>Pseudomonadota</taxon>
        <taxon>Betaproteobacteria</taxon>
        <taxon>Burkholderiales</taxon>
        <taxon>Sphaerotilaceae</taxon>
        <taxon>Pseudaquabacterium</taxon>
    </lineage>
</organism>
<dbReference type="PANTHER" id="PTHR12110">
    <property type="entry name" value="HYDROXYPYRUVATE ISOMERASE"/>
    <property type="match status" value="1"/>
</dbReference>
<feature type="domain" description="Xylose isomerase-like TIM barrel" evidence="1">
    <location>
        <begin position="40"/>
        <end position="274"/>
    </location>
</feature>
<evidence type="ECO:0000313" key="3">
    <source>
        <dbReference type="Proteomes" id="UP001368500"/>
    </source>
</evidence>